<proteinExistence type="predicted"/>
<dbReference type="EMBL" id="JAOTEM010000003">
    <property type="protein sequence ID" value="MCU7618229.1"/>
    <property type="molecule type" value="Genomic_DNA"/>
</dbReference>
<keyword evidence="1" id="KW-0732">Signal</keyword>
<sequence length="207" mass="23523">MKIFRISLLFFIFLCISYSYAQKSENPNKVEQATVVLKDGAKLFSTDEAFNKQISNNVIVLENADLVPQNNSTAKVLEANSSKPIILQKDLKKEVEASAEKKQKEAIKTVDKEIKKHEERKGAFRKFDFTSFPSSSHFLSSNFISKNYLAPSYNENDFSKIQASDKIYSVKSAINYLHALKFTHYNSESLNNHFPSVNSVRPPPLNC</sequence>
<name>A0ABT2W9X0_9FLAO</name>
<evidence type="ECO:0000256" key="1">
    <source>
        <dbReference type="SAM" id="SignalP"/>
    </source>
</evidence>
<comment type="caution">
    <text evidence="2">The sequence shown here is derived from an EMBL/GenBank/DDBJ whole genome shotgun (WGS) entry which is preliminary data.</text>
</comment>
<keyword evidence="3" id="KW-1185">Reference proteome</keyword>
<evidence type="ECO:0000313" key="2">
    <source>
        <dbReference type="EMBL" id="MCU7618229.1"/>
    </source>
</evidence>
<dbReference type="RefSeq" id="WP_263003726.1">
    <property type="nucleotide sequence ID" value="NZ_JAOTEM010000003.1"/>
</dbReference>
<accession>A0ABT2W9X0</accession>
<organism evidence="2 3">
    <name type="scientific">Chryseobacterium edaphi</name>
    <dbReference type="NCBI Taxonomy" id="2976532"/>
    <lineage>
        <taxon>Bacteria</taxon>
        <taxon>Pseudomonadati</taxon>
        <taxon>Bacteroidota</taxon>
        <taxon>Flavobacteriia</taxon>
        <taxon>Flavobacteriales</taxon>
        <taxon>Weeksellaceae</taxon>
        <taxon>Chryseobacterium group</taxon>
        <taxon>Chryseobacterium</taxon>
    </lineage>
</organism>
<feature type="signal peptide" evidence="1">
    <location>
        <begin position="1"/>
        <end position="21"/>
    </location>
</feature>
<evidence type="ECO:0000313" key="3">
    <source>
        <dbReference type="Proteomes" id="UP001208649"/>
    </source>
</evidence>
<feature type="chain" id="PRO_5046270874" evidence="1">
    <location>
        <begin position="22"/>
        <end position="207"/>
    </location>
</feature>
<dbReference type="Proteomes" id="UP001208649">
    <property type="component" value="Unassembled WGS sequence"/>
</dbReference>
<protein>
    <submittedName>
        <fullName evidence="2">Uncharacterized protein</fullName>
    </submittedName>
</protein>
<reference evidence="3" key="1">
    <citation type="submission" date="2023-07" db="EMBL/GenBank/DDBJ databases">
        <title>Chryseobacterium sp. strain PBS4-4 Genome sequencing and assembly.</title>
        <authorList>
            <person name="Jung Y."/>
        </authorList>
    </citation>
    <scope>NUCLEOTIDE SEQUENCE [LARGE SCALE GENOMIC DNA]</scope>
    <source>
        <strain evidence="3">PBS4-4</strain>
    </source>
</reference>
<gene>
    <name evidence="2" type="ORF">NZ698_13550</name>
</gene>